<reference evidence="14" key="1">
    <citation type="journal article" date="2018" name="Nat. Microbiol.">
        <title>Leveraging single-cell genomics to expand the fungal tree of life.</title>
        <authorList>
            <person name="Ahrendt S.R."/>
            <person name="Quandt C.A."/>
            <person name="Ciobanu D."/>
            <person name="Clum A."/>
            <person name="Salamov A."/>
            <person name="Andreopoulos B."/>
            <person name="Cheng J.F."/>
            <person name="Woyke T."/>
            <person name="Pelin A."/>
            <person name="Henrissat B."/>
            <person name="Reynolds N.K."/>
            <person name="Benny G.L."/>
            <person name="Smith M.E."/>
            <person name="James T.Y."/>
            <person name="Grigoriev I.V."/>
        </authorList>
    </citation>
    <scope>NUCLEOTIDE SEQUENCE [LARGE SCALE GENOMIC DNA]</scope>
    <source>
        <strain evidence="14">Baker2002</strain>
    </source>
</reference>
<accession>A0A4P9Z947</accession>
<evidence type="ECO:0000313" key="13">
    <source>
        <dbReference type="EMBL" id="RKP29245.1"/>
    </source>
</evidence>
<dbReference type="PROSITE" id="PS00211">
    <property type="entry name" value="ABC_TRANSPORTER_1"/>
    <property type="match status" value="2"/>
</dbReference>
<dbReference type="InterPro" id="IPR011527">
    <property type="entry name" value="ABC1_TM_dom"/>
</dbReference>
<dbReference type="GO" id="GO:0016887">
    <property type="term" value="F:ATP hydrolysis activity"/>
    <property type="evidence" value="ECO:0007669"/>
    <property type="project" value="InterPro"/>
</dbReference>
<dbReference type="EMBL" id="ML004498">
    <property type="protein sequence ID" value="RKP29245.1"/>
    <property type="molecule type" value="Genomic_DNA"/>
</dbReference>
<keyword evidence="13" id="KW-0378">Hydrolase</keyword>
<dbReference type="Pfam" id="PF00664">
    <property type="entry name" value="ABC_membrane"/>
    <property type="match status" value="1"/>
</dbReference>
<feature type="transmembrane region" description="Helical" evidence="10">
    <location>
        <begin position="125"/>
        <end position="145"/>
    </location>
</feature>
<dbReference type="PROSITE" id="PS50929">
    <property type="entry name" value="ABC_TM1F"/>
    <property type="match status" value="1"/>
</dbReference>
<dbReference type="SMART" id="SM00382">
    <property type="entry name" value="AAA"/>
    <property type="match status" value="2"/>
</dbReference>
<dbReference type="InterPro" id="IPR050173">
    <property type="entry name" value="ABC_transporter_C-like"/>
</dbReference>
<evidence type="ECO:0000256" key="2">
    <source>
        <dbReference type="ARBA" id="ARBA00022448"/>
    </source>
</evidence>
<evidence type="ECO:0000256" key="4">
    <source>
        <dbReference type="ARBA" id="ARBA00022737"/>
    </source>
</evidence>
<dbReference type="Proteomes" id="UP000268321">
    <property type="component" value="Unassembled WGS sequence"/>
</dbReference>
<dbReference type="GO" id="GO:0005524">
    <property type="term" value="F:ATP binding"/>
    <property type="evidence" value="ECO:0007669"/>
    <property type="project" value="UniProtKB-KW"/>
</dbReference>
<feature type="transmembrane region" description="Helical" evidence="10">
    <location>
        <begin position="33"/>
        <end position="58"/>
    </location>
</feature>
<feature type="domain" description="ABC transporter" evidence="11">
    <location>
        <begin position="489"/>
        <end position="704"/>
    </location>
</feature>
<dbReference type="Gene3D" id="1.20.1560.10">
    <property type="entry name" value="ABC transporter type 1, transmembrane domain"/>
    <property type="match status" value="3"/>
</dbReference>
<feature type="domain" description="ABC transmembrane type-1" evidence="12">
    <location>
        <begin position="333"/>
        <end position="452"/>
    </location>
</feature>
<evidence type="ECO:0000256" key="1">
    <source>
        <dbReference type="ARBA" id="ARBA00004128"/>
    </source>
</evidence>
<gene>
    <name evidence="13" type="ORF">METBISCDRAFT_31795</name>
</gene>
<keyword evidence="4" id="KW-0677">Repeat</keyword>
<keyword evidence="7 10" id="KW-1133">Transmembrane helix</keyword>
<feature type="transmembrane region" description="Helical" evidence="10">
    <location>
        <begin position="395"/>
        <end position="416"/>
    </location>
</feature>
<dbReference type="InterPro" id="IPR017871">
    <property type="entry name" value="ABC_transporter-like_CS"/>
</dbReference>
<feature type="transmembrane region" description="Helical" evidence="10">
    <location>
        <begin position="915"/>
        <end position="933"/>
    </location>
</feature>
<evidence type="ECO:0000256" key="9">
    <source>
        <dbReference type="SAM" id="MobiDB-lite"/>
    </source>
</evidence>
<evidence type="ECO:0000256" key="3">
    <source>
        <dbReference type="ARBA" id="ARBA00022692"/>
    </source>
</evidence>
<dbReference type="CDD" id="cd03244">
    <property type="entry name" value="ABCC_MRP_domain2"/>
    <property type="match status" value="1"/>
</dbReference>
<keyword evidence="6" id="KW-0067">ATP-binding</keyword>
<feature type="transmembrane region" description="Helical" evidence="10">
    <location>
        <begin position="157"/>
        <end position="175"/>
    </location>
</feature>
<feature type="region of interest" description="Disordered" evidence="9">
    <location>
        <begin position="1131"/>
        <end position="1155"/>
    </location>
</feature>
<keyword evidence="5" id="KW-0547">Nucleotide-binding</keyword>
<feature type="transmembrane region" description="Helical" evidence="10">
    <location>
        <begin position="939"/>
        <end position="960"/>
    </location>
</feature>
<sequence>MVPLSPSAHRCLFPDSLKNPLYDPQSNYVNPCFMSSLMLVAQLFLGVLSAVQLANVLFRNHHGPYKIKYAFGLPWSTRRVGLHFLKVNFASLHAVALGVLAGLKLASGDRFCETMRSIVGYGSLILHWLVTLVLFGAICIVDFLSPYKVFATLGDKSTDALAYTLEVAILINSLWLYDLETYCYSPPWIVCTGFLYDFADMACLALAQLILQKFIIFFSELNGEFHGFPAPPIIKGFVLAMGIYFCAVARSFCSNHYILSIQAALTTLARKGHGRDREPRLHRNLFRRYKHPLVTRLEFGCALEALGQCRMGGTRCCGAIGPTLLVVHHGHLQSFKLRMKYKDQRSRLTSVILNAIRSIKLYSWETPMLKKLDEVRNQKELSTIRHLGIYNAASSLLRGCIPFFISCAVYSASALLFHKPMVLSVIFPILSLFGLLAQSILMLPHISNIAEAKLAIQRVGNFLITEERANKIVTRMNKPSRAGDFNVEIKATFVWPTKSAADSDADEEPKIALKNINFQARRGQLKCILGRVGAGKSCILNAILGGIPLDRLLLTNPCFFNMSICENILFGNKYDKAFYDRTVEACQLTSGFEVLPGCDATLDGEKGISLSSGQRTRVSLARALYSRAEIYLLDDVLSAVDAHGGIGAQGFLASKTLVLATNFQGEIVEKGFFDKLMNHGGDLVKLVNEYAEEDADDADDDRDLSDKELSDYSWTAVTLTSKNAAGLGLGVQEEVISDVLTKILTKTTIGGASMVSFGHEYTFENEFQLQPDKEESNKGIFGALISFAGNYIVWTFSAVRSSQFFHDNMAMSVLRSPMSVFNTTPIGSILKRFSDDLLAIDQEVLWSLIALAIMNLECVFRLAILVYNLPFMLVVISLNSIESLRAYEEVPRYSHSMEEKVVCCNRWLSMRLQSISTIIVLASSLMILVGYQFDHRISPAMAGFIMTYVFISTSSMNAIVRLCVQFEVKAVNIERVLDYTRLPSEAEPIIEGHRPPASWPTNGAIHFNDYSTRYRPNLDFVLRGITLEIRPAEMICIVGRTGAGKSSLTLAFFLMVEPASSHMEIDGLSTSSIGLFDLRRQLNIIPQDGHAFDGTVRENLDPFGLYDDARLWQVLEMAHLKAHVELMLTDAKTDRPGDDRGSKERNDATPEPQTALDARVMEGGANLSAGEKQLLFLAQALLKELKVLVLGEATAAVDEQTDKIIQETIRAEFRGKTLLTIAHRLDTIMDSDRVLVLDRGTVKEFDSPHNLLSNSDSEFFSLCKEGGYLDENEKLKARGNED</sequence>
<keyword evidence="8 10" id="KW-0472">Membrane</keyword>
<dbReference type="InterPro" id="IPR003439">
    <property type="entry name" value="ABC_transporter-like_ATP-bd"/>
</dbReference>
<dbReference type="PANTHER" id="PTHR24223:SF443">
    <property type="entry name" value="MULTIDRUG-RESISTANCE LIKE PROTEIN 1, ISOFORM I"/>
    <property type="match status" value="1"/>
</dbReference>
<dbReference type="SUPFAM" id="SSF52540">
    <property type="entry name" value="P-loop containing nucleoside triphosphate hydrolases"/>
    <property type="match status" value="2"/>
</dbReference>
<evidence type="ECO:0000256" key="7">
    <source>
        <dbReference type="ARBA" id="ARBA00022989"/>
    </source>
</evidence>
<comment type="subcellular location">
    <subcellularLocation>
        <location evidence="1">Vacuole membrane</location>
        <topology evidence="1">Multi-pass membrane protein</topology>
    </subcellularLocation>
</comment>
<evidence type="ECO:0000256" key="8">
    <source>
        <dbReference type="ARBA" id="ARBA00023136"/>
    </source>
</evidence>
<dbReference type="FunFam" id="3.40.50.300:FF:000565">
    <property type="entry name" value="ABC bile acid transporter"/>
    <property type="match status" value="1"/>
</dbReference>
<dbReference type="InterPro" id="IPR036640">
    <property type="entry name" value="ABC1_TM_sf"/>
</dbReference>
<dbReference type="PROSITE" id="PS50893">
    <property type="entry name" value="ABC_TRANSPORTER_2"/>
    <property type="match status" value="2"/>
</dbReference>
<dbReference type="Pfam" id="PF00005">
    <property type="entry name" value="ABC_tran"/>
    <property type="match status" value="1"/>
</dbReference>
<dbReference type="Gene3D" id="3.40.50.300">
    <property type="entry name" value="P-loop containing nucleotide triphosphate hydrolases"/>
    <property type="match status" value="2"/>
</dbReference>
<evidence type="ECO:0000256" key="10">
    <source>
        <dbReference type="SAM" id="Phobius"/>
    </source>
</evidence>
<dbReference type="GO" id="GO:0140359">
    <property type="term" value="F:ABC-type transporter activity"/>
    <property type="evidence" value="ECO:0007669"/>
    <property type="project" value="InterPro"/>
</dbReference>
<feature type="transmembrane region" description="Helical" evidence="10">
    <location>
        <begin position="422"/>
        <end position="443"/>
    </location>
</feature>
<keyword evidence="14" id="KW-1185">Reference proteome</keyword>
<evidence type="ECO:0000259" key="12">
    <source>
        <dbReference type="PROSITE" id="PS50929"/>
    </source>
</evidence>
<evidence type="ECO:0000256" key="5">
    <source>
        <dbReference type="ARBA" id="ARBA00022741"/>
    </source>
</evidence>
<evidence type="ECO:0000259" key="11">
    <source>
        <dbReference type="PROSITE" id="PS50893"/>
    </source>
</evidence>
<feature type="domain" description="ABC transporter" evidence="11">
    <location>
        <begin position="1005"/>
        <end position="1264"/>
    </location>
</feature>
<dbReference type="InterPro" id="IPR003593">
    <property type="entry name" value="AAA+_ATPase"/>
</dbReference>
<feature type="transmembrane region" description="Helical" evidence="10">
    <location>
        <begin position="187"/>
        <end position="211"/>
    </location>
</feature>
<feature type="compositionally biased region" description="Basic and acidic residues" evidence="9">
    <location>
        <begin position="1131"/>
        <end position="1148"/>
    </location>
</feature>
<evidence type="ECO:0000256" key="6">
    <source>
        <dbReference type="ARBA" id="ARBA00022840"/>
    </source>
</evidence>
<dbReference type="SUPFAM" id="SSF90123">
    <property type="entry name" value="ABC transporter transmembrane region"/>
    <property type="match status" value="2"/>
</dbReference>
<dbReference type="GO" id="GO:0000329">
    <property type="term" value="C:fungal-type vacuole membrane"/>
    <property type="evidence" value="ECO:0007669"/>
    <property type="project" value="UniProtKB-ARBA"/>
</dbReference>
<name>A0A4P9Z947_9ASCO</name>
<keyword evidence="2" id="KW-0813">Transport</keyword>
<dbReference type="OrthoDB" id="6500128at2759"/>
<dbReference type="InterPro" id="IPR027417">
    <property type="entry name" value="P-loop_NTPase"/>
</dbReference>
<organism evidence="13 14">
    <name type="scientific">Metschnikowia bicuspidata</name>
    <dbReference type="NCBI Taxonomy" id="27322"/>
    <lineage>
        <taxon>Eukaryota</taxon>
        <taxon>Fungi</taxon>
        <taxon>Dikarya</taxon>
        <taxon>Ascomycota</taxon>
        <taxon>Saccharomycotina</taxon>
        <taxon>Pichiomycetes</taxon>
        <taxon>Metschnikowiaceae</taxon>
        <taxon>Metschnikowia</taxon>
    </lineage>
</organism>
<proteinExistence type="predicted"/>
<dbReference type="PANTHER" id="PTHR24223">
    <property type="entry name" value="ATP-BINDING CASSETTE SUB-FAMILY C"/>
    <property type="match status" value="1"/>
</dbReference>
<protein>
    <submittedName>
        <fullName evidence="13">P-loop containing nucleoside triphosphate hydrolase protein</fullName>
    </submittedName>
</protein>
<keyword evidence="3 10" id="KW-0812">Transmembrane</keyword>
<evidence type="ECO:0000313" key="14">
    <source>
        <dbReference type="Proteomes" id="UP000268321"/>
    </source>
</evidence>